<dbReference type="InterPro" id="IPR028098">
    <property type="entry name" value="Glyco_trans_4-like_N"/>
</dbReference>
<feature type="domain" description="Glycosyltransferase subfamily 4-like N-terminal" evidence="5">
    <location>
        <begin position="26"/>
        <end position="194"/>
    </location>
</feature>
<keyword evidence="2 6" id="KW-0328">Glycosyltransferase</keyword>
<dbReference type="EMBL" id="JAVDUI010000001">
    <property type="protein sequence ID" value="MDR6892093.1"/>
    <property type="molecule type" value="Genomic_DNA"/>
</dbReference>
<dbReference type="GO" id="GO:0016757">
    <property type="term" value="F:glycosyltransferase activity"/>
    <property type="evidence" value="ECO:0007669"/>
    <property type="project" value="UniProtKB-KW"/>
</dbReference>
<evidence type="ECO:0000256" key="1">
    <source>
        <dbReference type="ARBA" id="ARBA00021292"/>
    </source>
</evidence>
<dbReference type="InterPro" id="IPR050194">
    <property type="entry name" value="Glycosyltransferase_grp1"/>
</dbReference>
<dbReference type="Pfam" id="PF00534">
    <property type="entry name" value="Glycos_transf_1"/>
    <property type="match status" value="1"/>
</dbReference>
<evidence type="ECO:0000313" key="7">
    <source>
        <dbReference type="Proteomes" id="UP001247307"/>
    </source>
</evidence>
<dbReference type="InterPro" id="IPR001296">
    <property type="entry name" value="Glyco_trans_1"/>
</dbReference>
<evidence type="ECO:0000256" key="3">
    <source>
        <dbReference type="ARBA" id="ARBA00022679"/>
    </source>
</evidence>
<keyword evidence="7" id="KW-1185">Reference proteome</keyword>
<dbReference type="Gene3D" id="3.40.50.2000">
    <property type="entry name" value="Glycogen Phosphorylase B"/>
    <property type="match status" value="2"/>
</dbReference>
<dbReference type="PANTHER" id="PTHR45947">
    <property type="entry name" value="SULFOQUINOVOSYL TRANSFERASE SQD2"/>
    <property type="match status" value="1"/>
</dbReference>
<evidence type="ECO:0000259" key="4">
    <source>
        <dbReference type="Pfam" id="PF00534"/>
    </source>
</evidence>
<dbReference type="Pfam" id="PF13579">
    <property type="entry name" value="Glyco_trans_4_4"/>
    <property type="match status" value="1"/>
</dbReference>
<keyword evidence="3 6" id="KW-0808">Transferase</keyword>
<evidence type="ECO:0000313" key="6">
    <source>
        <dbReference type="EMBL" id="MDR6892093.1"/>
    </source>
</evidence>
<comment type="caution">
    <text evidence="6">The sequence shown here is derived from an EMBL/GenBank/DDBJ whole genome shotgun (WGS) entry which is preliminary data.</text>
</comment>
<dbReference type="SUPFAM" id="SSF53756">
    <property type="entry name" value="UDP-Glycosyltransferase/glycogen phosphorylase"/>
    <property type="match status" value="1"/>
</dbReference>
<dbReference type="Proteomes" id="UP001247307">
    <property type="component" value="Unassembled WGS sequence"/>
</dbReference>
<evidence type="ECO:0000259" key="5">
    <source>
        <dbReference type="Pfam" id="PF13579"/>
    </source>
</evidence>
<accession>A0AAE3YHL5</accession>
<proteinExistence type="predicted"/>
<protein>
    <recommendedName>
        <fullName evidence="1">D-inositol 3-phosphate glycosyltransferase</fullName>
    </recommendedName>
</protein>
<organism evidence="6 7">
    <name type="scientific">Falsarthrobacter nasiphocae</name>
    <dbReference type="NCBI Taxonomy" id="189863"/>
    <lineage>
        <taxon>Bacteria</taxon>
        <taxon>Bacillati</taxon>
        <taxon>Actinomycetota</taxon>
        <taxon>Actinomycetes</taxon>
        <taxon>Micrococcales</taxon>
        <taxon>Micrococcaceae</taxon>
        <taxon>Falsarthrobacter</taxon>
    </lineage>
</organism>
<name>A0AAE3YHL5_9MICC</name>
<dbReference type="GO" id="GO:1901137">
    <property type="term" value="P:carbohydrate derivative biosynthetic process"/>
    <property type="evidence" value="ECO:0007669"/>
    <property type="project" value="UniProtKB-ARBA"/>
</dbReference>
<dbReference type="PANTHER" id="PTHR45947:SF3">
    <property type="entry name" value="SULFOQUINOVOSYL TRANSFERASE SQD2"/>
    <property type="match status" value="1"/>
</dbReference>
<feature type="domain" description="Glycosyl transferase family 1" evidence="4">
    <location>
        <begin position="208"/>
        <end position="374"/>
    </location>
</feature>
<gene>
    <name evidence="6" type="ORF">J2S35_001033</name>
</gene>
<dbReference type="AlphaFoldDB" id="A0AAE3YHL5"/>
<reference evidence="6" key="1">
    <citation type="submission" date="2023-07" db="EMBL/GenBank/DDBJ databases">
        <title>Sequencing the genomes of 1000 actinobacteria strains.</title>
        <authorList>
            <person name="Klenk H.-P."/>
        </authorList>
    </citation>
    <scope>NUCLEOTIDE SEQUENCE</scope>
    <source>
        <strain evidence="6">DSM 13988</strain>
    </source>
</reference>
<evidence type="ECO:0000256" key="2">
    <source>
        <dbReference type="ARBA" id="ARBA00022676"/>
    </source>
</evidence>
<sequence>MSPVLSVALISMHTSPLHQPGAGDAGGMNVYVRALALELGRLGVRADVFTRADPGAPGGVTQIGPGARVISLDVAVGVAKDDLPPHAPSFAERLLAEGHGPYDVVHAHYWLSGMVGEILSEAWSAPLVHTMHTLALAKDRARIGGRGETPGRAAMETRLLSEADAVIVNTDAEREDVARLYGADPARVVVVPPGVDLGVFSPDGPTADRAGLGIKDTDFLVLFAGRLQRLKGPQVLVEALAAMTGAASPRLVILGAQSGEGAEGLEDLARELWIEERVDFLPPVPAEELAAWFRAADVVGVPSYAESFGLVALEAQACGTPVVAANVGGLPHAVADGETGVLVSGHRPADWAAALERLALNDYVRERLADGAAQRAQEFGWAHTAELTLTAYRRAVENPVDGFIRLQRTL</sequence>